<keyword evidence="11" id="KW-1185">Reference proteome</keyword>
<evidence type="ECO:0000256" key="6">
    <source>
        <dbReference type="HAMAP-Rule" id="MF_00229"/>
    </source>
</evidence>
<dbReference type="GO" id="GO:0006548">
    <property type="term" value="P:L-histidine catabolic process"/>
    <property type="evidence" value="ECO:0007669"/>
    <property type="project" value="UniProtKB-UniRule"/>
</dbReference>
<dbReference type="GO" id="GO:0004397">
    <property type="term" value="F:histidine ammonia-lyase activity"/>
    <property type="evidence" value="ECO:0007669"/>
    <property type="project" value="UniProtKB-UniRule"/>
</dbReference>
<dbReference type="CDD" id="cd00332">
    <property type="entry name" value="PAL-HAL"/>
    <property type="match status" value="1"/>
</dbReference>
<dbReference type="FunFam" id="1.20.200.10:FF:000003">
    <property type="entry name" value="Histidine ammonia-lyase"/>
    <property type="match status" value="1"/>
</dbReference>
<feature type="cross-link" description="5-imidazolinone (Ala-Gly)" evidence="6">
    <location>
        <begin position="142"/>
        <end position="144"/>
    </location>
</feature>
<reference evidence="10" key="1">
    <citation type="submission" date="2023-03" db="EMBL/GenBank/DDBJ databases">
        <title>Stygiobacter electus gen. nov., sp. nov., facultatively anaerobic thermotolerant bacterium of the class Ignavibacteria from a well of Yessentuki mineral water deposit.</title>
        <authorList>
            <person name="Podosokorskaya O.A."/>
            <person name="Elcheninov A.G."/>
            <person name="Petrova N.F."/>
            <person name="Zavarzina D.G."/>
            <person name="Kublanov I.V."/>
            <person name="Merkel A.Y."/>
        </authorList>
    </citation>
    <scope>NUCLEOTIDE SEQUENCE</scope>
    <source>
        <strain evidence="10">09-Me</strain>
    </source>
</reference>
<keyword evidence="3 6" id="KW-0369">Histidine metabolism</keyword>
<dbReference type="InterPro" id="IPR008948">
    <property type="entry name" value="L-Aspartase-like"/>
</dbReference>
<evidence type="ECO:0000313" key="11">
    <source>
        <dbReference type="Proteomes" id="UP001221302"/>
    </source>
</evidence>
<dbReference type="FunFam" id="1.10.275.10:FF:000005">
    <property type="entry name" value="Histidine ammonia-lyase"/>
    <property type="match status" value="1"/>
</dbReference>
<dbReference type="Gene3D" id="1.20.200.10">
    <property type="entry name" value="Fumarase/aspartase (Central domain)"/>
    <property type="match status" value="1"/>
</dbReference>
<sequence>MKLIIDGNSLTFEKIENFLKNNLQVELSNNAKKNILQSRKQVEEWIEKGEVIYGVTTGFGDFSNVRISKNDLKKLQENLIISHSAGVGENLPPYIVKLMMLLRVNALAKGFSGIKLETLQLLIDMINNNIIPVIPSQGSVGASGDLAPLAHLVLAMIGKGDVQIVRNIFDENKSAKTYLAKTALKKFGLKPVSLDAKEGLALINGTQMMSAFASYICIEAKKLIKLADIASSLSHEALLSTDKAFDLRLHNLRPYKGQITTAKNILKLLENSEIRKSHIENDPRVQDSYSIRCIPQIHGASRDAIDYVCSQVNIELNSVTDNPLIFAKDKDYISGGNFHGQPLALPLDFMAIALAELADISERRIDRLTNGSNDKLPKFLAKEGGLNSGYMIAQYTAASLVSENKVLAHPASVDSIPTSAGKEDINSMGSISARKCFQILSNVKKVIALELMVAAQAIDFLRPLKCGKGTEIAYQIIRSKIKPLTKDRILYEDTKKIFELIDSEIILKSVESKVKID</sequence>
<keyword evidence="6" id="KW-0963">Cytoplasm</keyword>
<comment type="subcellular location">
    <subcellularLocation>
        <location evidence="6 9">Cytoplasm</location>
    </subcellularLocation>
</comment>
<dbReference type="InterPro" id="IPR024083">
    <property type="entry name" value="Fumarase/histidase_N"/>
</dbReference>
<comment type="pathway">
    <text evidence="1 6 8">Amino-acid degradation; L-histidine degradation into L-glutamate; N-formimidoyl-L-glutamate from L-histidine: step 1/3.</text>
</comment>
<accession>A0AAE3TDY3</accession>
<evidence type="ECO:0000256" key="1">
    <source>
        <dbReference type="ARBA" id="ARBA00005113"/>
    </source>
</evidence>
<dbReference type="HAMAP" id="MF_00229">
    <property type="entry name" value="His_ammonia_lyase"/>
    <property type="match status" value="1"/>
</dbReference>
<dbReference type="RefSeq" id="WP_321535455.1">
    <property type="nucleotide sequence ID" value="NZ_JARGDL010000005.1"/>
</dbReference>
<evidence type="ECO:0000313" key="10">
    <source>
        <dbReference type="EMBL" id="MDF1611688.1"/>
    </source>
</evidence>
<dbReference type="Pfam" id="PF00221">
    <property type="entry name" value="Lyase_aromatic"/>
    <property type="match status" value="1"/>
</dbReference>
<dbReference type="InterPro" id="IPR022313">
    <property type="entry name" value="Phe/His_NH3-lyase_AS"/>
</dbReference>
<dbReference type="GO" id="GO:0005737">
    <property type="term" value="C:cytoplasm"/>
    <property type="evidence" value="ECO:0007669"/>
    <property type="project" value="UniProtKB-SubCell"/>
</dbReference>
<dbReference type="EMBL" id="JARGDL010000005">
    <property type="protein sequence ID" value="MDF1611688.1"/>
    <property type="molecule type" value="Genomic_DNA"/>
</dbReference>
<evidence type="ECO:0000256" key="4">
    <source>
        <dbReference type="ARBA" id="ARBA00023239"/>
    </source>
</evidence>
<evidence type="ECO:0000256" key="9">
    <source>
        <dbReference type="RuleBase" id="RU004480"/>
    </source>
</evidence>
<evidence type="ECO:0000256" key="2">
    <source>
        <dbReference type="ARBA" id="ARBA00012994"/>
    </source>
</evidence>
<gene>
    <name evidence="6 10" type="primary">hutH</name>
    <name evidence="10" type="ORF">P0M35_05975</name>
</gene>
<organism evidence="10 11">
    <name type="scientific">Stygiobacter electus</name>
    <dbReference type="NCBI Taxonomy" id="3032292"/>
    <lineage>
        <taxon>Bacteria</taxon>
        <taxon>Pseudomonadati</taxon>
        <taxon>Ignavibacteriota</taxon>
        <taxon>Ignavibacteria</taxon>
        <taxon>Ignavibacteriales</taxon>
        <taxon>Melioribacteraceae</taxon>
        <taxon>Stygiobacter</taxon>
    </lineage>
</organism>
<evidence type="ECO:0000256" key="7">
    <source>
        <dbReference type="RuleBase" id="RU003954"/>
    </source>
</evidence>
<name>A0AAE3TDY3_9BACT</name>
<protein>
    <recommendedName>
        <fullName evidence="2 6">Histidine ammonia-lyase</fullName>
        <shortName evidence="6">Histidase</shortName>
        <ecNumber evidence="2 6">4.3.1.3</ecNumber>
    </recommendedName>
</protein>
<evidence type="ECO:0000256" key="5">
    <source>
        <dbReference type="ARBA" id="ARBA00049269"/>
    </source>
</evidence>
<dbReference type="SUPFAM" id="SSF48557">
    <property type="entry name" value="L-aspartase-like"/>
    <property type="match status" value="1"/>
</dbReference>
<comment type="similarity">
    <text evidence="6 7">Belongs to the PAL/histidase family.</text>
</comment>
<dbReference type="NCBIfam" id="TIGR01225">
    <property type="entry name" value="hutH"/>
    <property type="match status" value="1"/>
</dbReference>
<dbReference type="PANTHER" id="PTHR10362">
    <property type="entry name" value="HISTIDINE AMMONIA-LYASE"/>
    <property type="match status" value="1"/>
</dbReference>
<dbReference type="InterPro" id="IPR005921">
    <property type="entry name" value="HutH"/>
</dbReference>
<evidence type="ECO:0000256" key="3">
    <source>
        <dbReference type="ARBA" id="ARBA00022808"/>
    </source>
</evidence>
<comment type="catalytic activity">
    <reaction evidence="5 6 8">
        <text>L-histidine = trans-urocanate + NH4(+)</text>
        <dbReference type="Rhea" id="RHEA:21232"/>
        <dbReference type="ChEBI" id="CHEBI:17771"/>
        <dbReference type="ChEBI" id="CHEBI:28938"/>
        <dbReference type="ChEBI" id="CHEBI:57595"/>
        <dbReference type="EC" id="4.3.1.3"/>
    </reaction>
</comment>
<dbReference type="Proteomes" id="UP001221302">
    <property type="component" value="Unassembled WGS sequence"/>
</dbReference>
<proteinExistence type="inferred from homology"/>
<dbReference type="EC" id="4.3.1.3" evidence="2 6"/>
<dbReference type="PROSITE" id="PS00488">
    <property type="entry name" value="PAL_HISTIDASE"/>
    <property type="match status" value="1"/>
</dbReference>
<comment type="caution">
    <text evidence="10">The sequence shown here is derived from an EMBL/GenBank/DDBJ whole genome shotgun (WGS) entry which is preliminary data.</text>
</comment>
<dbReference type="AlphaFoldDB" id="A0AAE3TDY3"/>
<evidence type="ECO:0000256" key="8">
    <source>
        <dbReference type="RuleBase" id="RU004479"/>
    </source>
</evidence>
<dbReference type="Gene3D" id="1.10.275.10">
    <property type="entry name" value="Fumarase/aspartase (N-terminal domain)"/>
    <property type="match status" value="1"/>
</dbReference>
<feature type="modified residue" description="2,3-didehydroalanine (Ser)" evidence="6">
    <location>
        <position position="143"/>
    </location>
</feature>
<keyword evidence="4 6" id="KW-0456">Lyase</keyword>
<dbReference type="InterPro" id="IPR001106">
    <property type="entry name" value="Aromatic_Lyase"/>
</dbReference>
<comment type="PTM">
    <text evidence="6">Contains an active site 4-methylidene-imidazol-5-one (MIO), which is formed autocatalytically by cyclization and dehydration of residues Ala-Ser-Gly.</text>
</comment>
<dbReference type="NCBIfam" id="NF006871">
    <property type="entry name" value="PRK09367.1"/>
    <property type="match status" value="1"/>
</dbReference>